<name>A0A835Y1H9_9CHLO</name>
<keyword evidence="10" id="KW-1185">Reference proteome</keyword>
<evidence type="ECO:0000256" key="4">
    <source>
        <dbReference type="ARBA" id="ARBA00022531"/>
    </source>
</evidence>
<keyword evidence="8" id="KW-0472">Membrane</keyword>
<evidence type="ECO:0000256" key="5">
    <source>
        <dbReference type="ARBA" id="ARBA00022640"/>
    </source>
</evidence>
<reference evidence="9" key="1">
    <citation type="journal article" date="2020" name="bioRxiv">
        <title>Comparative genomics of Chlamydomonas.</title>
        <authorList>
            <person name="Craig R.J."/>
            <person name="Hasan A.R."/>
            <person name="Ness R.W."/>
            <person name="Keightley P.D."/>
        </authorList>
    </citation>
    <scope>NUCLEOTIDE SEQUENCE</scope>
    <source>
        <strain evidence="9">CCAP 11/70</strain>
    </source>
</reference>
<dbReference type="PANTHER" id="PTHR36814">
    <property type="entry name" value="PHOTOSYSTEM I REACTION CENTER SUBUNIT N, CHLOROPLASTIC"/>
    <property type="match status" value="1"/>
</dbReference>
<evidence type="ECO:0000256" key="3">
    <source>
        <dbReference type="ARBA" id="ARBA00022528"/>
    </source>
</evidence>
<sequence>MMMRAQCVKVQAARPARATSVVCRAQASSRRELLGLGALLAAAALAPASNATTLTEELLAKSTVNKAVNDKKRLATSYANLARSRTVSDGSCKFPENFFGCEELVFGDGVKAIKNDFALECDGKTAKECGSKVTVRSK</sequence>
<dbReference type="GO" id="GO:0015979">
    <property type="term" value="P:photosynthesis"/>
    <property type="evidence" value="ECO:0007669"/>
    <property type="project" value="UniProtKB-KW"/>
</dbReference>
<keyword evidence="4" id="KW-0602">Photosynthesis</keyword>
<evidence type="ECO:0000256" key="7">
    <source>
        <dbReference type="ARBA" id="ARBA00023078"/>
    </source>
</evidence>
<dbReference type="OrthoDB" id="512227at2759"/>
<dbReference type="InterPro" id="IPR008796">
    <property type="entry name" value="PSAN"/>
</dbReference>
<dbReference type="Pfam" id="PF05479">
    <property type="entry name" value="PsaN"/>
    <property type="match status" value="1"/>
</dbReference>
<dbReference type="Proteomes" id="UP000612055">
    <property type="component" value="Unassembled WGS sequence"/>
</dbReference>
<keyword evidence="5" id="KW-0934">Plastid</keyword>
<keyword evidence="3" id="KW-0150">Chloroplast</keyword>
<dbReference type="Gene3D" id="4.10.1190.10">
    <property type="entry name" value="Chlorophyll A-B binding protein"/>
    <property type="match status" value="1"/>
</dbReference>
<accession>A0A835Y1H9</accession>
<evidence type="ECO:0000313" key="10">
    <source>
        <dbReference type="Proteomes" id="UP000612055"/>
    </source>
</evidence>
<comment type="similarity">
    <text evidence="2">Belongs to the psaN family.</text>
</comment>
<organism evidence="9 10">
    <name type="scientific">Edaphochlamys debaryana</name>
    <dbReference type="NCBI Taxonomy" id="47281"/>
    <lineage>
        <taxon>Eukaryota</taxon>
        <taxon>Viridiplantae</taxon>
        <taxon>Chlorophyta</taxon>
        <taxon>core chlorophytes</taxon>
        <taxon>Chlorophyceae</taxon>
        <taxon>CS clade</taxon>
        <taxon>Chlamydomonadales</taxon>
        <taxon>Chlamydomonadales incertae sedis</taxon>
        <taxon>Edaphochlamys</taxon>
    </lineage>
</organism>
<dbReference type="AlphaFoldDB" id="A0A835Y1H9"/>
<evidence type="ECO:0000256" key="2">
    <source>
        <dbReference type="ARBA" id="ARBA00010661"/>
    </source>
</evidence>
<evidence type="ECO:0000313" key="9">
    <source>
        <dbReference type="EMBL" id="KAG2494115.1"/>
    </source>
</evidence>
<keyword evidence="6" id="KW-0603">Photosystem I</keyword>
<dbReference type="InterPro" id="IPR044907">
    <property type="entry name" value="PSAN_sf"/>
</dbReference>
<proteinExistence type="inferred from homology"/>
<comment type="subcellular location">
    <subcellularLocation>
        <location evidence="1">Plastid</location>
        <location evidence="1">Chloroplast thylakoid membrane</location>
        <topology evidence="1">Peripheral membrane protein</topology>
        <orientation evidence="1">Lumenal side</orientation>
    </subcellularLocation>
</comment>
<dbReference type="EMBL" id="JAEHOE010000033">
    <property type="protein sequence ID" value="KAG2494115.1"/>
    <property type="molecule type" value="Genomic_DNA"/>
</dbReference>
<keyword evidence="7" id="KW-0793">Thylakoid</keyword>
<dbReference type="PANTHER" id="PTHR36814:SF1">
    <property type="entry name" value="PHOTOSYSTEM I REACTION CENTER SUBUNIT N, CHLOROPLASTIC"/>
    <property type="match status" value="1"/>
</dbReference>
<evidence type="ECO:0000256" key="1">
    <source>
        <dbReference type="ARBA" id="ARBA00004622"/>
    </source>
</evidence>
<gene>
    <name evidence="9" type="ORF">HYH03_007754</name>
</gene>
<comment type="caution">
    <text evidence="9">The sequence shown here is derived from an EMBL/GenBank/DDBJ whole genome shotgun (WGS) entry which is preliminary data.</text>
</comment>
<evidence type="ECO:0000256" key="6">
    <source>
        <dbReference type="ARBA" id="ARBA00022836"/>
    </source>
</evidence>
<evidence type="ECO:0000256" key="8">
    <source>
        <dbReference type="ARBA" id="ARBA00023136"/>
    </source>
</evidence>
<protein>
    <submittedName>
        <fullName evidence="9">Uncharacterized protein</fullName>
    </submittedName>
</protein>
<dbReference type="GO" id="GO:0030093">
    <property type="term" value="C:chloroplast photosystem I"/>
    <property type="evidence" value="ECO:0007669"/>
    <property type="project" value="TreeGrafter"/>
</dbReference>